<dbReference type="GO" id="GO:0005506">
    <property type="term" value="F:iron ion binding"/>
    <property type="evidence" value="ECO:0007669"/>
    <property type="project" value="InterPro"/>
</dbReference>
<gene>
    <name evidence="8" type="ORF">PFISCL1PPCAC_2162</name>
</gene>
<protein>
    <recommendedName>
        <fullName evidence="10">Cytochrome P450</fullName>
    </recommendedName>
</protein>
<keyword evidence="6 7" id="KW-0479">Metal-binding</keyword>
<reference evidence="8" key="1">
    <citation type="submission" date="2023-10" db="EMBL/GenBank/DDBJ databases">
        <title>Genome assembly of Pristionchus species.</title>
        <authorList>
            <person name="Yoshida K."/>
            <person name="Sommer R.J."/>
        </authorList>
    </citation>
    <scope>NUCLEOTIDE SEQUENCE</scope>
    <source>
        <strain evidence="8">RS5133</strain>
    </source>
</reference>
<keyword evidence="5 7" id="KW-0503">Monooxygenase</keyword>
<evidence type="ECO:0000313" key="9">
    <source>
        <dbReference type="Proteomes" id="UP001432322"/>
    </source>
</evidence>
<evidence type="ECO:0000313" key="8">
    <source>
        <dbReference type="EMBL" id="GMT10865.1"/>
    </source>
</evidence>
<dbReference type="EMBL" id="BTSY01000001">
    <property type="protein sequence ID" value="GMT10865.1"/>
    <property type="molecule type" value="Genomic_DNA"/>
</dbReference>
<evidence type="ECO:0008006" key="10">
    <source>
        <dbReference type="Google" id="ProtNLM"/>
    </source>
</evidence>
<dbReference type="GO" id="GO:0004497">
    <property type="term" value="F:monooxygenase activity"/>
    <property type="evidence" value="ECO:0007669"/>
    <property type="project" value="UniProtKB-KW"/>
</dbReference>
<dbReference type="PRINTS" id="PR00463">
    <property type="entry name" value="EP450I"/>
</dbReference>
<dbReference type="GO" id="GO:0016705">
    <property type="term" value="F:oxidoreductase activity, acting on paired donors, with incorporation or reduction of molecular oxygen"/>
    <property type="evidence" value="ECO:0007669"/>
    <property type="project" value="InterPro"/>
</dbReference>
<comment type="caution">
    <text evidence="8">The sequence shown here is derived from an EMBL/GenBank/DDBJ whole genome shotgun (WGS) entry which is preliminary data.</text>
</comment>
<evidence type="ECO:0000256" key="7">
    <source>
        <dbReference type="RuleBase" id="RU000461"/>
    </source>
</evidence>
<feature type="non-terminal residue" evidence="8">
    <location>
        <position position="1"/>
    </location>
</feature>
<organism evidence="8 9">
    <name type="scientific">Pristionchus fissidentatus</name>
    <dbReference type="NCBI Taxonomy" id="1538716"/>
    <lineage>
        <taxon>Eukaryota</taxon>
        <taxon>Metazoa</taxon>
        <taxon>Ecdysozoa</taxon>
        <taxon>Nematoda</taxon>
        <taxon>Chromadorea</taxon>
        <taxon>Rhabditida</taxon>
        <taxon>Rhabditina</taxon>
        <taxon>Diplogasteromorpha</taxon>
        <taxon>Diplogasteroidea</taxon>
        <taxon>Neodiplogasteridae</taxon>
        <taxon>Pristionchus</taxon>
    </lineage>
</organism>
<dbReference type="PRINTS" id="PR00385">
    <property type="entry name" value="P450"/>
</dbReference>
<evidence type="ECO:0000256" key="5">
    <source>
        <dbReference type="ARBA" id="ARBA00023033"/>
    </source>
</evidence>
<dbReference type="PANTHER" id="PTHR24291">
    <property type="entry name" value="CYTOCHROME P450 FAMILY 4"/>
    <property type="match status" value="1"/>
</dbReference>
<feature type="binding site" description="axial binding residue" evidence="6">
    <location>
        <position position="452"/>
    </location>
    <ligand>
        <name>heme</name>
        <dbReference type="ChEBI" id="CHEBI:30413"/>
    </ligand>
    <ligandPart>
        <name>Fe</name>
        <dbReference type="ChEBI" id="CHEBI:18248"/>
    </ligandPart>
</feature>
<dbReference type="InterPro" id="IPR001128">
    <property type="entry name" value="Cyt_P450"/>
</dbReference>
<evidence type="ECO:0000256" key="6">
    <source>
        <dbReference type="PIRSR" id="PIRSR602401-1"/>
    </source>
</evidence>
<comment type="cofactor">
    <cofactor evidence="1 6">
        <name>heme</name>
        <dbReference type="ChEBI" id="CHEBI:30413"/>
    </cofactor>
</comment>
<dbReference type="GO" id="GO:0020037">
    <property type="term" value="F:heme binding"/>
    <property type="evidence" value="ECO:0007669"/>
    <property type="project" value="InterPro"/>
</dbReference>
<dbReference type="InterPro" id="IPR050196">
    <property type="entry name" value="Cytochrome_P450_Monoox"/>
</dbReference>
<evidence type="ECO:0000256" key="3">
    <source>
        <dbReference type="ARBA" id="ARBA00022617"/>
    </source>
</evidence>
<keyword evidence="9" id="KW-1185">Reference proteome</keyword>
<dbReference type="CDD" id="cd20628">
    <property type="entry name" value="CYP4"/>
    <property type="match status" value="1"/>
</dbReference>
<dbReference type="Pfam" id="PF00067">
    <property type="entry name" value="p450"/>
    <property type="match status" value="1"/>
</dbReference>
<evidence type="ECO:0000256" key="1">
    <source>
        <dbReference type="ARBA" id="ARBA00001971"/>
    </source>
</evidence>
<dbReference type="Proteomes" id="UP001432322">
    <property type="component" value="Unassembled WGS sequence"/>
</dbReference>
<evidence type="ECO:0000256" key="2">
    <source>
        <dbReference type="ARBA" id="ARBA00010617"/>
    </source>
</evidence>
<keyword evidence="7" id="KW-0560">Oxidoreductase</keyword>
<name>A0AAV5UUC1_9BILA</name>
<comment type="similarity">
    <text evidence="2 7">Belongs to the cytochrome P450 family.</text>
</comment>
<dbReference type="SUPFAM" id="SSF48264">
    <property type="entry name" value="Cytochrome P450"/>
    <property type="match status" value="1"/>
</dbReference>
<dbReference type="PROSITE" id="PS00086">
    <property type="entry name" value="CYTOCHROME_P450"/>
    <property type="match status" value="1"/>
</dbReference>
<dbReference type="AlphaFoldDB" id="A0AAV5UUC1"/>
<evidence type="ECO:0000256" key="4">
    <source>
        <dbReference type="ARBA" id="ARBA00023004"/>
    </source>
</evidence>
<keyword evidence="4 6" id="KW-0408">Iron</keyword>
<dbReference type="PANTHER" id="PTHR24291:SF194">
    <property type="entry name" value="CYTOCHROME P450 FAMILY"/>
    <property type="match status" value="1"/>
</dbReference>
<dbReference type="Gene3D" id="1.10.630.10">
    <property type="entry name" value="Cytochrome P450"/>
    <property type="match status" value="1"/>
</dbReference>
<sequence length="505" mass="58772">QSVMIIILLLCTVAALYYFPWILKQLADWIHQYPMVKKLPGPKGLPLLGSVLDVAGDTTGDTSIHIPLNFFLKEAEKARAKGDQIMTVTIMGRTITFPLNGDMVKTIFESTEETMKGKDYDILGSWVGVEGILISIGQPWRDRRKQLTPMFHFSMLEGYLETFNKHTRVMMDVMREEAEIGEVDMMTVIKRCSLDIIVDTAMGADFCFQRDPSHPYVHAVDVFTKFCQRYMVEPQMWISWIWLLCYHREYKEALNDLHALTDRVLKERFKRVQTGEVDLEEKKKPLIDHFLVLHEQDKMTMKDVHYETNAIIFGGHDTTSASLSWIFWALATQPHFQQRCYEEIHEIFGESDRDCTHDDLKRMEFTERFIKETMRMFAPVPLVERELQKDFQMGDHILPRGTEIFINAFMLHHNEDSYKDSWKFDPDRFLPENNAKRHPYDYLPFSAGVRNCLGQKFAMQEMKVIISSALRNFSFATDGELLDQGYATEVVLKPTLGCNLRLTAR</sequence>
<dbReference type="InterPro" id="IPR036396">
    <property type="entry name" value="Cyt_P450_sf"/>
</dbReference>
<feature type="non-terminal residue" evidence="8">
    <location>
        <position position="505"/>
    </location>
</feature>
<dbReference type="InterPro" id="IPR002401">
    <property type="entry name" value="Cyt_P450_E_grp-I"/>
</dbReference>
<keyword evidence="3 6" id="KW-0349">Heme</keyword>
<accession>A0AAV5UUC1</accession>
<dbReference type="InterPro" id="IPR017972">
    <property type="entry name" value="Cyt_P450_CS"/>
</dbReference>
<proteinExistence type="inferred from homology"/>